<dbReference type="Gene3D" id="3.30.43.10">
    <property type="entry name" value="Uridine Diphospho-n-acetylenolpyruvylglucosamine Reductase, domain 2"/>
    <property type="match status" value="1"/>
</dbReference>
<evidence type="ECO:0000256" key="2">
    <source>
        <dbReference type="ARBA" id="ARBA00005466"/>
    </source>
</evidence>
<proteinExistence type="inferred from homology"/>
<protein>
    <recommendedName>
        <fullName evidence="6">FAD-binding PCMH-type domain-containing protein</fullName>
    </recommendedName>
</protein>
<gene>
    <name evidence="7" type="ORF">SLS59_001032</name>
</gene>
<dbReference type="SUPFAM" id="SSF56176">
    <property type="entry name" value="FAD-binding/transporter-associated domain-like"/>
    <property type="match status" value="1"/>
</dbReference>
<organism evidence="7 8">
    <name type="scientific">Nothophoma quercina</name>
    <dbReference type="NCBI Taxonomy" id="749835"/>
    <lineage>
        <taxon>Eukaryota</taxon>
        <taxon>Fungi</taxon>
        <taxon>Dikarya</taxon>
        <taxon>Ascomycota</taxon>
        <taxon>Pezizomycotina</taxon>
        <taxon>Dothideomycetes</taxon>
        <taxon>Pleosporomycetidae</taxon>
        <taxon>Pleosporales</taxon>
        <taxon>Pleosporineae</taxon>
        <taxon>Didymellaceae</taxon>
        <taxon>Nothophoma</taxon>
    </lineage>
</organism>
<name>A0ABR3RYN1_9PLEO</name>
<sequence length="458" mass="51522">MGVPKTLPITWRSDSTDEEYERARVGRVFNHRRPNRYPVAIVEAEKEEHIVQAVQIAQRRNLRVSVRSGGHSWAAWSVRDNAILIDLGNYKQIDLDETTGIVKVSPSTTGTQLNTLLREKGLMFPGGHCPDVGLGGFLLQGGMGWVCRSWGWACQYVRAIDVVTASGQQLHCSETENEDLFWAARGAGPGFPAIVTRFHLQTKPLPTHIRSSAYIFPKTLFKTALNWIKTATETYDEDTEIVAVGRFIPDYEESVVIVGLTTFKYSDDDAISALQAAEDTLPPGYLQKHFAQPTTLQEQYIDQGLANPEGHRYCSDNAYIDNDADVANVLEETFTTLPTRKSFSLWYAMAPTSRRKLPDMALSMQSDHYLAIYSIWETTEGDDKCQSWVASVMNKMQPHTVGQYLGDSDFQVRNTKYWSEENGKRLMTIREKWNSDGRICGYLDKGDQSGAKGLLNQL</sequence>
<evidence type="ECO:0000256" key="5">
    <source>
        <dbReference type="ARBA" id="ARBA00023002"/>
    </source>
</evidence>
<comment type="caution">
    <text evidence="7">The sequence shown here is derived from an EMBL/GenBank/DDBJ whole genome shotgun (WGS) entry which is preliminary data.</text>
</comment>
<evidence type="ECO:0000256" key="1">
    <source>
        <dbReference type="ARBA" id="ARBA00001974"/>
    </source>
</evidence>
<evidence type="ECO:0000313" key="8">
    <source>
        <dbReference type="Proteomes" id="UP001521222"/>
    </source>
</evidence>
<keyword evidence="3" id="KW-0285">Flavoprotein</keyword>
<dbReference type="InterPro" id="IPR016166">
    <property type="entry name" value="FAD-bd_PCMH"/>
</dbReference>
<dbReference type="EMBL" id="JAKIXB020000003">
    <property type="protein sequence ID" value="KAL1609526.1"/>
    <property type="molecule type" value="Genomic_DNA"/>
</dbReference>
<evidence type="ECO:0000259" key="6">
    <source>
        <dbReference type="PROSITE" id="PS51387"/>
    </source>
</evidence>
<dbReference type="Gene3D" id="3.40.462.20">
    <property type="match status" value="1"/>
</dbReference>
<dbReference type="InterPro" id="IPR036318">
    <property type="entry name" value="FAD-bd_PCMH-like_sf"/>
</dbReference>
<dbReference type="PROSITE" id="PS51387">
    <property type="entry name" value="FAD_PCMH"/>
    <property type="match status" value="1"/>
</dbReference>
<reference evidence="7 8" key="1">
    <citation type="submission" date="2024-02" db="EMBL/GenBank/DDBJ databases">
        <title>De novo assembly and annotation of 12 fungi associated with fruit tree decline syndrome in Ontario, Canada.</title>
        <authorList>
            <person name="Sulman M."/>
            <person name="Ellouze W."/>
            <person name="Ilyukhin E."/>
        </authorList>
    </citation>
    <scope>NUCLEOTIDE SEQUENCE [LARGE SCALE GENOMIC DNA]</scope>
    <source>
        <strain evidence="7 8">M97-236</strain>
    </source>
</reference>
<dbReference type="Pfam" id="PF01565">
    <property type="entry name" value="FAD_binding_4"/>
    <property type="match status" value="1"/>
</dbReference>
<dbReference type="InterPro" id="IPR006094">
    <property type="entry name" value="Oxid_FAD_bind_N"/>
</dbReference>
<accession>A0ABR3RYN1</accession>
<dbReference type="InterPro" id="IPR050416">
    <property type="entry name" value="FAD-linked_Oxidoreductase"/>
</dbReference>
<dbReference type="Gene3D" id="3.30.465.10">
    <property type="match status" value="1"/>
</dbReference>
<dbReference type="InterPro" id="IPR016169">
    <property type="entry name" value="FAD-bd_PCMH_sub2"/>
</dbReference>
<keyword evidence="5" id="KW-0560">Oxidoreductase</keyword>
<dbReference type="Proteomes" id="UP001521222">
    <property type="component" value="Unassembled WGS sequence"/>
</dbReference>
<dbReference type="PANTHER" id="PTHR42973:SF39">
    <property type="entry name" value="FAD-BINDING PCMH-TYPE DOMAIN-CONTAINING PROTEIN"/>
    <property type="match status" value="1"/>
</dbReference>
<comment type="similarity">
    <text evidence="2">Belongs to the oxygen-dependent FAD-linked oxidoreductase family.</text>
</comment>
<keyword evidence="4" id="KW-0274">FAD</keyword>
<evidence type="ECO:0000256" key="3">
    <source>
        <dbReference type="ARBA" id="ARBA00022630"/>
    </source>
</evidence>
<feature type="domain" description="FAD-binding PCMH-type" evidence="6">
    <location>
        <begin position="34"/>
        <end position="205"/>
    </location>
</feature>
<dbReference type="PANTHER" id="PTHR42973">
    <property type="entry name" value="BINDING OXIDOREDUCTASE, PUTATIVE (AFU_ORTHOLOGUE AFUA_1G17690)-RELATED"/>
    <property type="match status" value="1"/>
</dbReference>
<evidence type="ECO:0000313" key="7">
    <source>
        <dbReference type="EMBL" id="KAL1609526.1"/>
    </source>
</evidence>
<dbReference type="InterPro" id="IPR016167">
    <property type="entry name" value="FAD-bd_PCMH_sub1"/>
</dbReference>
<evidence type="ECO:0000256" key="4">
    <source>
        <dbReference type="ARBA" id="ARBA00022827"/>
    </source>
</evidence>
<comment type="cofactor">
    <cofactor evidence="1">
        <name>FAD</name>
        <dbReference type="ChEBI" id="CHEBI:57692"/>
    </cofactor>
</comment>
<keyword evidence="8" id="KW-1185">Reference proteome</keyword>